<organism evidence="2 3">
    <name type="scientific">Bacillus zhangzhouensis</name>
    <dbReference type="NCBI Taxonomy" id="1178540"/>
    <lineage>
        <taxon>Bacteria</taxon>
        <taxon>Bacillati</taxon>
        <taxon>Bacillota</taxon>
        <taxon>Bacilli</taxon>
        <taxon>Bacillales</taxon>
        <taxon>Bacillaceae</taxon>
        <taxon>Bacillus</taxon>
    </lineage>
</organism>
<sequence>MTVKQISGIHPYNDLFYRSCFFNCFFPIVKLHDQEVAPYLLNDQFAYGLTEDGFLQIDWMSTHDPEKIMNLQGIQVEKIKHCANLIEKVKQDVTLNRPVIVWVDPYVQRGRKEYLTTHSRHSILITGFHENQQTFHVFENRHLDNLSYEHQVLPYTDVQKGYDTFHEYFQPNDQFYSYAAFHFDPKKVSTELFDQKTAYFLRNMHGQLDAIEKGITALETFYEQFPQLDDIEKLVASFNQVINTKKVELYRLSLIKEDLPEMMRLMERILAEWEKARHQAAKLLFSGDMSSRYQANIKASLEQIIHDEKNWLEALAIKCKRECGVL</sequence>
<dbReference type="eggNOG" id="ENOG5034026">
    <property type="taxonomic scope" value="Bacteria"/>
</dbReference>
<accession>A0A081LCE3</accession>
<proteinExistence type="predicted"/>
<dbReference type="OrthoDB" id="1737154at2"/>
<feature type="domain" description="Peptidase C39-like" evidence="1">
    <location>
        <begin position="81"/>
        <end position="137"/>
    </location>
</feature>
<dbReference type="EMBL" id="JOTP01000006">
    <property type="protein sequence ID" value="KEP26919.1"/>
    <property type="molecule type" value="Genomic_DNA"/>
</dbReference>
<comment type="caution">
    <text evidence="2">The sequence shown here is derived from an EMBL/GenBank/DDBJ whole genome shotgun (WGS) entry which is preliminary data.</text>
</comment>
<dbReference type="Proteomes" id="UP000028091">
    <property type="component" value="Unassembled WGS sequence"/>
</dbReference>
<evidence type="ECO:0000313" key="2">
    <source>
        <dbReference type="EMBL" id="KEP26919.1"/>
    </source>
</evidence>
<protein>
    <recommendedName>
        <fullName evidence="1">Peptidase C39-like domain-containing protein</fullName>
    </recommendedName>
</protein>
<dbReference type="Pfam" id="PF13529">
    <property type="entry name" value="Peptidase_C39_2"/>
    <property type="match status" value="1"/>
</dbReference>
<dbReference type="RefSeq" id="WP_034320191.1">
    <property type="nucleotide sequence ID" value="NZ_JOTP01000006.1"/>
</dbReference>
<dbReference type="AlphaFoldDB" id="A0A081LCE3"/>
<keyword evidence="3" id="KW-1185">Reference proteome</keyword>
<reference evidence="2 3" key="1">
    <citation type="submission" date="2012-09" db="EMBL/GenBank/DDBJ databases">
        <title>Genome Sequence of Bacillus sp. DW5-4.</title>
        <authorList>
            <person name="Lai Q."/>
            <person name="Liu Y."/>
            <person name="Shao Z."/>
        </authorList>
    </citation>
    <scope>NUCLEOTIDE SEQUENCE [LARGE SCALE GENOMIC DNA]</scope>
    <source>
        <strain evidence="2 3">DW5-4</strain>
    </source>
</reference>
<evidence type="ECO:0000313" key="3">
    <source>
        <dbReference type="Proteomes" id="UP000028091"/>
    </source>
</evidence>
<gene>
    <name evidence="2" type="ORF">BA70_17010</name>
</gene>
<evidence type="ECO:0000259" key="1">
    <source>
        <dbReference type="Pfam" id="PF13529"/>
    </source>
</evidence>
<name>A0A081LCE3_9BACI</name>
<dbReference type="InterPro" id="IPR039564">
    <property type="entry name" value="Peptidase_C39-like"/>
</dbReference>